<dbReference type="Proteomes" id="UP001151760">
    <property type="component" value="Unassembled WGS sequence"/>
</dbReference>
<dbReference type="EMBL" id="BQNB010010502">
    <property type="protein sequence ID" value="GJS78137.1"/>
    <property type="molecule type" value="Genomic_DNA"/>
</dbReference>
<keyword evidence="2" id="KW-0645">Protease</keyword>
<keyword evidence="3" id="KW-1185">Reference proteome</keyword>
<protein>
    <submittedName>
        <fullName evidence="2">Retrotransposon gag domain, retroviral aspartyl protease</fullName>
    </submittedName>
</protein>
<feature type="compositionally biased region" description="Acidic residues" evidence="1">
    <location>
        <begin position="151"/>
        <end position="165"/>
    </location>
</feature>
<name>A0ABQ4YKT8_9ASTR</name>
<feature type="compositionally biased region" description="Basic and acidic residues" evidence="1">
    <location>
        <begin position="172"/>
        <end position="192"/>
    </location>
</feature>
<proteinExistence type="predicted"/>
<dbReference type="GO" id="GO:0006508">
    <property type="term" value="P:proteolysis"/>
    <property type="evidence" value="ECO:0007669"/>
    <property type="project" value="UniProtKB-KW"/>
</dbReference>
<evidence type="ECO:0000313" key="3">
    <source>
        <dbReference type="Proteomes" id="UP001151760"/>
    </source>
</evidence>
<gene>
    <name evidence="2" type="ORF">Tco_0728018</name>
</gene>
<accession>A0ABQ4YKT8</accession>
<keyword evidence="2" id="KW-0378">Hydrolase</keyword>
<reference evidence="2" key="1">
    <citation type="journal article" date="2022" name="Int. J. Mol. Sci.">
        <title>Draft Genome of Tanacetum Coccineum: Genomic Comparison of Closely Related Tanacetum-Family Plants.</title>
        <authorList>
            <person name="Yamashiro T."/>
            <person name="Shiraishi A."/>
            <person name="Nakayama K."/>
            <person name="Satake H."/>
        </authorList>
    </citation>
    <scope>NUCLEOTIDE SEQUENCE</scope>
</reference>
<dbReference type="GO" id="GO:0008233">
    <property type="term" value="F:peptidase activity"/>
    <property type="evidence" value="ECO:0007669"/>
    <property type="project" value="UniProtKB-KW"/>
</dbReference>
<evidence type="ECO:0000313" key="2">
    <source>
        <dbReference type="EMBL" id="GJS78137.1"/>
    </source>
</evidence>
<feature type="region of interest" description="Disordered" evidence="1">
    <location>
        <begin position="102"/>
        <end position="121"/>
    </location>
</feature>
<feature type="region of interest" description="Disordered" evidence="1">
    <location>
        <begin position="127"/>
        <end position="219"/>
    </location>
</feature>
<organism evidence="2 3">
    <name type="scientific">Tanacetum coccineum</name>
    <dbReference type="NCBI Taxonomy" id="301880"/>
    <lineage>
        <taxon>Eukaryota</taxon>
        <taxon>Viridiplantae</taxon>
        <taxon>Streptophyta</taxon>
        <taxon>Embryophyta</taxon>
        <taxon>Tracheophyta</taxon>
        <taxon>Spermatophyta</taxon>
        <taxon>Magnoliopsida</taxon>
        <taxon>eudicotyledons</taxon>
        <taxon>Gunneridae</taxon>
        <taxon>Pentapetalae</taxon>
        <taxon>asterids</taxon>
        <taxon>campanulids</taxon>
        <taxon>Asterales</taxon>
        <taxon>Asteraceae</taxon>
        <taxon>Asteroideae</taxon>
        <taxon>Anthemideae</taxon>
        <taxon>Anthemidinae</taxon>
        <taxon>Tanacetum</taxon>
    </lineage>
</organism>
<dbReference type="InterPro" id="IPR004242">
    <property type="entry name" value="Transposase_21"/>
</dbReference>
<comment type="caution">
    <text evidence="2">The sequence shown here is derived from an EMBL/GenBank/DDBJ whole genome shotgun (WGS) entry which is preliminary data.</text>
</comment>
<reference evidence="2" key="2">
    <citation type="submission" date="2022-01" db="EMBL/GenBank/DDBJ databases">
        <authorList>
            <person name="Yamashiro T."/>
            <person name="Shiraishi A."/>
            <person name="Satake H."/>
            <person name="Nakayama K."/>
        </authorList>
    </citation>
    <scope>NUCLEOTIDE SEQUENCE</scope>
</reference>
<evidence type="ECO:0000256" key="1">
    <source>
        <dbReference type="SAM" id="MobiDB-lite"/>
    </source>
</evidence>
<feature type="region of interest" description="Disordered" evidence="1">
    <location>
        <begin position="354"/>
        <end position="393"/>
    </location>
</feature>
<dbReference type="Pfam" id="PF02992">
    <property type="entry name" value="Transposase_21"/>
    <property type="match status" value="2"/>
</dbReference>
<sequence>MLNTAMSVEHGRSLHRYLKLQPRHRNVRLGLAADGFNPFGNLSQSYSMWPVILTTYNLPPWLCMKESYLMLTLLIPWPKSRANKTYVGHRRFLKKPHKWRRSRDFNGETEDGDPPREFNSDQILTQLNRLPTREKGKHPSYGGVKIKLNSSDDEDLANDDDDDVDVMSADVARGHGGDGGGDDRPPTSDTHRLPRQGHPETQQGRPKSRQTRYPRANQEPWIAREFPMHYLAWRKIEPERKARGMGLIRTQFDLAPHMQSNHWSDIYKGIHQQLAKIYTDNKLALKKEHWVAKLDGIYDVEIESSATRERRCSNMPSGVPYTDDEINAQVRGGKQRGTFPVVRSDDKFSQILTQLESQPQVGSGSGSGGGGDDESGEDEDADDHEDTDEDEDS</sequence>
<feature type="compositionally biased region" description="Acidic residues" evidence="1">
    <location>
        <begin position="371"/>
        <end position="393"/>
    </location>
</feature>